<dbReference type="SMART" id="SM00241">
    <property type="entry name" value="ZP"/>
    <property type="match status" value="1"/>
</dbReference>
<comment type="caution">
    <text evidence="1">The sequence shown here is derived from an EMBL/GenBank/DDBJ whole genome shotgun (WGS) entry which is preliminary data.</text>
</comment>
<dbReference type="PROSITE" id="PS51034">
    <property type="entry name" value="ZP_2"/>
    <property type="match status" value="1"/>
</dbReference>
<dbReference type="Pfam" id="PF00100">
    <property type="entry name" value="Zona_pellucida"/>
    <property type="match status" value="1"/>
</dbReference>
<gene>
    <name evidence="1" type="ORF">OFUS_LOCUS20272</name>
</gene>
<dbReference type="PANTHER" id="PTHR14002">
    <property type="entry name" value="ENDOGLIN/TGF-BETA RECEPTOR TYPE III"/>
    <property type="match status" value="1"/>
</dbReference>
<dbReference type="InterPro" id="IPR042235">
    <property type="entry name" value="ZP-C_dom"/>
</dbReference>
<dbReference type="PANTHER" id="PTHR14002:SF54">
    <property type="entry name" value="ZONA PELLUCIDA SPERM-BINDING PROTEIN 2"/>
    <property type="match status" value="1"/>
</dbReference>
<dbReference type="EMBL" id="CAIIXF020000010">
    <property type="protein sequence ID" value="CAH1795781.1"/>
    <property type="molecule type" value="Genomic_DNA"/>
</dbReference>
<dbReference type="InterPro" id="IPR055355">
    <property type="entry name" value="ZP-C"/>
</dbReference>
<sequence length="378" mass="41428">MMSKSNILIQFFFLVLVARSNAQELNVKETDVECTSKGVKIDISKQFEEAKNEELYVKGSFQKTKGCFSNETGILDITFPDCGTKLGSTFQIEVTEVDNIDLITVDGTKTSIFNISCAAPEANKDGGIVKNVTTEIAKVDGSVNATKVDKVDVKLGEPNATMIITREGENVNDQDVTINTELSLEITVTDPSDFNVFPETCYAINGAKSVSLLTKGCPNIPNVFPGFKNDANKVIAKFKAFRVRNSETTGDSSNGVTFFCSVRICGKSDGSDQCKLATCTGKARLRRSSSYNSGDSSQEDLLTFIRVVDPNQESKNVGNVCMQQTNFIVLVVVLALLFLVTFTISLVLACKTRKTQHQLVKLRNFERPMEGIENRGLH</sequence>
<evidence type="ECO:0000313" key="1">
    <source>
        <dbReference type="EMBL" id="CAH1795781.1"/>
    </source>
</evidence>
<keyword evidence="2" id="KW-1185">Reference proteome</keyword>
<accession>A0A8J1TUG5</accession>
<dbReference type="InterPro" id="IPR001507">
    <property type="entry name" value="ZP_dom"/>
</dbReference>
<name>A0A8J1TUG5_OWEFU</name>
<dbReference type="AlphaFoldDB" id="A0A8J1TUG5"/>
<dbReference type="Proteomes" id="UP000749559">
    <property type="component" value="Unassembled WGS sequence"/>
</dbReference>
<proteinExistence type="predicted"/>
<reference evidence="1" key="1">
    <citation type="submission" date="2022-03" db="EMBL/GenBank/DDBJ databases">
        <authorList>
            <person name="Martin C."/>
        </authorList>
    </citation>
    <scope>NUCLEOTIDE SEQUENCE</scope>
</reference>
<evidence type="ECO:0000313" key="2">
    <source>
        <dbReference type="Proteomes" id="UP000749559"/>
    </source>
</evidence>
<protein>
    <submittedName>
        <fullName evidence="1">Uncharacterized protein</fullName>
    </submittedName>
</protein>
<dbReference type="Gene3D" id="2.60.40.4100">
    <property type="entry name" value="Zona pellucida, ZP-C domain"/>
    <property type="match status" value="1"/>
</dbReference>
<organism evidence="1 2">
    <name type="scientific">Owenia fusiformis</name>
    <name type="common">Polychaete worm</name>
    <dbReference type="NCBI Taxonomy" id="6347"/>
    <lineage>
        <taxon>Eukaryota</taxon>
        <taxon>Metazoa</taxon>
        <taxon>Spiralia</taxon>
        <taxon>Lophotrochozoa</taxon>
        <taxon>Annelida</taxon>
        <taxon>Polychaeta</taxon>
        <taxon>Sedentaria</taxon>
        <taxon>Canalipalpata</taxon>
        <taxon>Sabellida</taxon>
        <taxon>Oweniida</taxon>
        <taxon>Oweniidae</taxon>
        <taxon>Owenia</taxon>
    </lineage>
</organism>